<reference evidence="1" key="1">
    <citation type="submission" date="2020-03" db="EMBL/GenBank/DDBJ databases">
        <authorList>
            <person name="Weist P."/>
        </authorList>
    </citation>
    <scope>NUCLEOTIDE SEQUENCE</scope>
</reference>
<gene>
    <name evidence="1" type="ORF">PLEPLA_LOCUS46080</name>
</gene>
<dbReference type="EMBL" id="CADEAL010004380">
    <property type="protein sequence ID" value="CAB1458250.1"/>
    <property type="molecule type" value="Genomic_DNA"/>
</dbReference>
<protein>
    <submittedName>
        <fullName evidence="1">Uncharacterized protein</fullName>
    </submittedName>
</protein>
<comment type="caution">
    <text evidence="1">The sequence shown here is derived from an EMBL/GenBank/DDBJ whole genome shotgun (WGS) entry which is preliminary data.</text>
</comment>
<proteinExistence type="predicted"/>
<accession>A0A9N7ZBI5</accession>
<evidence type="ECO:0000313" key="1">
    <source>
        <dbReference type="EMBL" id="CAB1458250.1"/>
    </source>
</evidence>
<dbReference type="AlphaFoldDB" id="A0A9N7ZBI5"/>
<name>A0A9N7ZBI5_PLEPL</name>
<sequence>MRRRTFQFRRLCTSRRSNAGFTPDAEATPKRGRREAIVSASSLLTSQAPARQGLALTPRFGVASASGVNPASLAGHIVQKKRVIKASYNNKWSLSRLGVVACGAQLGPVLSP</sequence>
<keyword evidence="2" id="KW-1185">Reference proteome</keyword>
<evidence type="ECO:0000313" key="2">
    <source>
        <dbReference type="Proteomes" id="UP001153269"/>
    </source>
</evidence>
<organism evidence="1 2">
    <name type="scientific">Pleuronectes platessa</name>
    <name type="common">European plaice</name>
    <dbReference type="NCBI Taxonomy" id="8262"/>
    <lineage>
        <taxon>Eukaryota</taxon>
        <taxon>Metazoa</taxon>
        <taxon>Chordata</taxon>
        <taxon>Craniata</taxon>
        <taxon>Vertebrata</taxon>
        <taxon>Euteleostomi</taxon>
        <taxon>Actinopterygii</taxon>
        <taxon>Neopterygii</taxon>
        <taxon>Teleostei</taxon>
        <taxon>Neoteleostei</taxon>
        <taxon>Acanthomorphata</taxon>
        <taxon>Carangaria</taxon>
        <taxon>Pleuronectiformes</taxon>
        <taxon>Pleuronectoidei</taxon>
        <taxon>Pleuronectidae</taxon>
        <taxon>Pleuronectes</taxon>
    </lineage>
</organism>
<dbReference type="Proteomes" id="UP001153269">
    <property type="component" value="Unassembled WGS sequence"/>
</dbReference>